<feature type="compositionally biased region" description="Polar residues" evidence="1">
    <location>
        <begin position="30"/>
        <end position="54"/>
    </location>
</feature>
<feature type="compositionally biased region" description="Gly residues" evidence="1">
    <location>
        <begin position="147"/>
        <end position="159"/>
    </location>
</feature>
<dbReference type="EMBL" id="KV875099">
    <property type="protein sequence ID" value="OIW27668.1"/>
    <property type="molecule type" value="Genomic_DNA"/>
</dbReference>
<dbReference type="OrthoDB" id="5237024at2759"/>
<organism evidence="2 3">
    <name type="scientific">Coniochaeta ligniaria NRRL 30616</name>
    <dbReference type="NCBI Taxonomy" id="1408157"/>
    <lineage>
        <taxon>Eukaryota</taxon>
        <taxon>Fungi</taxon>
        <taxon>Dikarya</taxon>
        <taxon>Ascomycota</taxon>
        <taxon>Pezizomycotina</taxon>
        <taxon>Sordariomycetes</taxon>
        <taxon>Sordariomycetidae</taxon>
        <taxon>Coniochaetales</taxon>
        <taxon>Coniochaetaceae</taxon>
        <taxon>Coniochaeta</taxon>
    </lineage>
</organism>
<gene>
    <name evidence="2" type="ORF">CONLIGDRAFT_682695</name>
</gene>
<feature type="region of interest" description="Disordered" evidence="1">
    <location>
        <begin position="1"/>
        <end position="159"/>
    </location>
</feature>
<evidence type="ECO:0000313" key="2">
    <source>
        <dbReference type="EMBL" id="OIW27668.1"/>
    </source>
</evidence>
<keyword evidence="3" id="KW-1185">Reference proteome</keyword>
<reference evidence="2 3" key="1">
    <citation type="submission" date="2016-10" db="EMBL/GenBank/DDBJ databases">
        <title>Draft genome sequence of Coniochaeta ligniaria NRRL30616, a lignocellulolytic fungus for bioabatement of inhibitors in plant biomass hydrolysates.</title>
        <authorList>
            <consortium name="DOE Joint Genome Institute"/>
            <person name="Jimenez D.J."/>
            <person name="Hector R.E."/>
            <person name="Riley R."/>
            <person name="Sun H."/>
            <person name="Grigoriev I.V."/>
            <person name="Van Elsas J.D."/>
            <person name="Nichols N.N."/>
        </authorList>
    </citation>
    <scope>NUCLEOTIDE SEQUENCE [LARGE SCALE GENOMIC DNA]</scope>
    <source>
        <strain evidence="2 3">NRRL 30616</strain>
    </source>
</reference>
<proteinExistence type="predicted"/>
<feature type="compositionally biased region" description="Polar residues" evidence="1">
    <location>
        <begin position="63"/>
        <end position="72"/>
    </location>
</feature>
<dbReference type="Proteomes" id="UP000182658">
    <property type="component" value="Unassembled WGS sequence"/>
</dbReference>
<dbReference type="InParanoid" id="A0A1J7JEJ1"/>
<evidence type="ECO:0000256" key="1">
    <source>
        <dbReference type="SAM" id="MobiDB-lite"/>
    </source>
</evidence>
<sequence>MDSLKKTIHPHKPAHHSDDSTTHPTTTTTQHGNVLSGSDTGDNIANPFTEQNATAAEHFRRNNAATEPSVTGNHRHAPAQETHVGQHTDHHHGAGAGVSASTQTGRDERVPGVDTGGAKVVEARMPVEEGNNFPGTNPHPAHNALGTEGGGGLKYPGGE</sequence>
<protein>
    <submittedName>
        <fullName evidence="2">Uncharacterized protein</fullName>
    </submittedName>
</protein>
<dbReference type="AlphaFoldDB" id="A0A1J7JEJ1"/>
<name>A0A1J7JEJ1_9PEZI</name>
<evidence type="ECO:0000313" key="3">
    <source>
        <dbReference type="Proteomes" id="UP000182658"/>
    </source>
</evidence>
<feature type="compositionally biased region" description="Basic residues" evidence="1">
    <location>
        <begin position="1"/>
        <end position="14"/>
    </location>
</feature>
<accession>A0A1J7JEJ1</accession>